<dbReference type="GO" id="GO:0016020">
    <property type="term" value="C:membrane"/>
    <property type="evidence" value="ECO:0007669"/>
    <property type="project" value="UniProtKB-SubCell"/>
</dbReference>
<proteinExistence type="predicted"/>
<feature type="transmembrane region" description="Helical" evidence="7">
    <location>
        <begin position="348"/>
        <end position="369"/>
    </location>
</feature>
<evidence type="ECO:0000256" key="5">
    <source>
        <dbReference type="ARBA" id="ARBA00023136"/>
    </source>
</evidence>
<dbReference type="Gene3D" id="3.40.1110.10">
    <property type="entry name" value="Calcium-transporting ATPase, cytoplasmic domain N"/>
    <property type="match status" value="1"/>
</dbReference>
<protein>
    <submittedName>
        <fullName evidence="9">P-type E1-E2 ATPase</fullName>
    </submittedName>
</protein>
<dbReference type="SFLD" id="SFLDS00003">
    <property type="entry name" value="Haloacid_Dehalogenase"/>
    <property type="match status" value="1"/>
</dbReference>
<dbReference type="PANTHER" id="PTHR42861">
    <property type="entry name" value="CALCIUM-TRANSPORTING ATPASE"/>
    <property type="match status" value="1"/>
</dbReference>
<dbReference type="PRINTS" id="PR00119">
    <property type="entry name" value="CATATPASE"/>
</dbReference>
<dbReference type="SFLD" id="SFLDF00027">
    <property type="entry name" value="p-type_atpase"/>
    <property type="match status" value="1"/>
</dbReference>
<dbReference type="SFLD" id="SFLDG00002">
    <property type="entry name" value="C1.7:_P-type_atpase_like"/>
    <property type="match status" value="1"/>
</dbReference>
<dbReference type="InterPro" id="IPR036412">
    <property type="entry name" value="HAD-like_sf"/>
</dbReference>
<gene>
    <name evidence="9" type="ORF">EI71_00165</name>
</gene>
<dbReference type="SUPFAM" id="SSF81653">
    <property type="entry name" value="Calcium ATPase, transduction domain A"/>
    <property type="match status" value="1"/>
</dbReference>
<dbReference type="EMBL" id="QXEV01000001">
    <property type="protein sequence ID" value="RIA78604.1"/>
    <property type="molecule type" value="Genomic_DNA"/>
</dbReference>
<dbReference type="SUPFAM" id="SSF56784">
    <property type="entry name" value="HAD-like"/>
    <property type="match status" value="1"/>
</dbReference>
<reference evidence="9 10" key="1">
    <citation type="submission" date="2018-08" db="EMBL/GenBank/DDBJ databases">
        <title>Genomic Encyclopedia of Archaeal and Bacterial Type Strains, Phase II (KMG-II): from individual species to whole genera.</title>
        <authorList>
            <person name="Goeker M."/>
        </authorList>
    </citation>
    <scope>NUCLEOTIDE SEQUENCE [LARGE SCALE GENOMIC DNA]</scope>
    <source>
        <strain evidence="9 10">ATCC 27112</strain>
    </source>
</reference>
<dbReference type="NCBIfam" id="TIGR01494">
    <property type="entry name" value="ATPase_P-type"/>
    <property type="match status" value="2"/>
</dbReference>
<evidence type="ECO:0000256" key="2">
    <source>
        <dbReference type="ARBA" id="ARBA00022692"/>
    </source>
</evidence>
<evidence type="ECO:0000313" key="9">
    <source>
        <dbReference type="EMBL" id="RIA78604.1"/>
    </source>
</evidence>
<dbReference type="Gene3D" id="2.70.150.10">
    <property type="entry name" value="Calcium-transporting ATPase, cytoplasmic transduction domain A"/>
    <property type="match status" value="1"/>
</dbReference>
<dbReference type="InterPro" id="IPR059000">
    <property type="entry name" value="ATPase_P-type_domA"/>
</dbReference>
<keyword evidence="5 7" id="KW-0472">Membrane</keyword>
<dbReference type="Pfam" id="PF00702">
    <property type="entry name" value="Hydrolase"/>
    <property type="match status" value="1"/>
</dbReference>
<evidence type="ECO:0000256" key="3">
    <source>
        <dbReference type="ARBA" id="ARBA00022967"/>
    </source>
</evidence>
<feature type="transmembrane region" description="Helical" evidence="7">
    <location>
        <begin position="307"/>
        <end position="328"/>
    </location>
</feature>
<feature type="transmembrane region" description="Helical" evidence="7">
    <location>
        <begin position="131"/>
        <end position="155"/>
    </location>
</feature>
<keyword evidence="10" id="KW-1185">Reference proteome</keyword>
<evidence type="ECO:0000256" key="7">
    <source>
        <dbReference type="SAM" id="Phobius"/>
    </source>
</evidence>
<feature type="domain" description="P-type ATPase A" evidence="8">
    <location>
        <begin position="191"/>
        <end position="290"/>
    </location>
</feature>
<dbReference type="GO" id="GO:0005524">
    <property type="term" value="F:ATP binding"/>
    <property type="evidence" value="ECO:0007669"/>
    <property type="project" value="InterPro"/>
</dbReference>
<dbReference type="SUPFAM" id="SSF81665">
    <property type="entry name" value="Calcium ATPase, transmembrane domain M"/>
    <property type="match status" value="1"/>
</dbReference>
<dbReference type="PRINTS" id="PR00120">
    <property type="entry name" value="HATPASE"/>
</dbReference>
<feature type="region of interest" description="Disordered" evidence="6">
    <location>
        <begin position="53"/>
        <end position="81"/>
    </location>
</feature>
<dbReference type="InterPro" id="IPR044492">
    <property type="entry name" value="P_typ_ATPase_HD_dom"/>
</dbReference>
<keyword evidence="4 7" id="KW-1133">Transmembrane helix</keyword>
<feature type="transmembrane region" description="Helical" evidence="7">
    <location>
        <begin position="759"/>
        <end position="777"/>
    </location>
</feature>
<dbReference type="Pfam" id="PF00122">
    <property type="entry name" value="E1-E2_ATPase"/>
    <property type="match status" value="1"/>
</dbReference>
<dbReference type="PROSITE" id="PS00154">
    <property type="entry name" value="ATPASE_E1_E2"/>
    <property type="match status" value="1"/>
</dbReference>
<dbReference type="InterPro" id="IPR001757">
    <property type="entry name" value="P_typ_ATPase"/>
</dbReference>
<dbReference type="InterPro" id="IPR018303">
    <property type="entry name" value="ATPase_P-typ_P_site"/>
</dbReference>
<evidence type="ECO:0000313" key="10">
    <source>
        <dbReference type="Proteomes" id="UP000266506"/>
    </source>
</evidence>
<name>A0A397S8I3_9MOLU</name>
<dbReference type="InterPro" id="IPR023298">
    <property type="entry name" value="ATPase_P-typ_TM_dom_sf"/>
</dbReference>
<dbReference type="InterPro" id="IPR023214">
    <property type="entry name" value="HAD_sf"/>
</dbReference>
<feature type="transmembrane region" description="Helical" evidence="7">
    <location>
        <begin position="691"/>
        <end position="715"/>
    </location>
</feature>
<evidence type="ECO:0000259" key="8">
    <source>
        <dbReference type="Pfam" id="PF00122"/>
    </source>
</evidence>
<keyword evidence="3" id="KW-1278">Translocase</keyword>
<feature type="transmembrane region" description="Helical" evidence="7">
    <location>
        <begin position="815"/>
        <end position="835"/>
    </location>
</feature>
<keyword evidence="2 7" id="KW-0812">Transmembrane</keyword>
<comment type="caution">
    <text evidence="9">The sequence shown here is derived from an EMBL/GenBank/DDBJ whole genome shotgun (WGS) entry which is preliminary data.</text>
</comment>
<dbReference type="GO" id="GO:0016887">
    <property type="term" value="F:ATP hydrolysis activity"/>
    <property type="evidence" value="ECO:0007669"/>
    <property type="project" value="InterPro"/>
</dbReference>
<organism evidence="9 10">
    <name type="scientific">Anaeroplasma bactoclasticum</name>
    <dbReference type="NCBI Taxonomy" id="2088"/>
    <lineage>
        <taxon>Bacteria</taxon>
        <taxon>Bacillati</taxon>
        <taxon>Mycoplasmatota</taxon>
        <taxon>Mollicutes</taxon>
        <taxon>Anaeroplasmatales</taxon>
        <taxon>Anaeroplasmataceae</taxon>
        <taxon>Anaeroplasma</taxon>
    </lineage>
</organism>
<sequence>MKNPNLDELSEEELKEYLAKNSEEDLRADMDGGVAVEEEEKVQVAEEIELPAPKKRKKLATKEEKEKKKAEKLREKQIRKRRRELRKNPSTLVRYKIDPAIGLTDEIAEQRMIDELSNRTKAKSNRSVFRIIMHNLFTFFNILIFAIAGCLIAVGAPVNDFVFLVMVSCNIIIGIIQEINAKNMIDKLSLMNAPTAFVRRSGVVHEIAIEDVVLDDCLLLENGRQICADSIVLDGAIEVNESLLTGESDAILKKPGDQLFSGSYVVSGKCSARVDKIGKENYIEKLASQAKQYKAPKSDLYGSLNKIIKFMAFPVVICGALLFYRMYFNVTSVDPDHLKTSVRATAGAMIGMIPSGLFLMSTIALYIGVIKLGQRNVLVQDVYCVEMLARVNCICLDKTGTITDGTMVVKNVIDYNNVHGLATRNIVSAMLNALQDRNLTSQALKEKFGLGKRIKHTATIPFSSSRKYQAVTFDKYGTFVLGAPEFVLKNDFKRVEKDVNKYAALGYRVLCLAHKEGTITGTELPEGPIEILSMILIEDNIRPDAINTIRYFKESGVEVRVISGDNPITVSKIAARAGVEGAERFVSLDGKSESDVINEVRKGTTVFGRVSPEQKKLIIKTLKDLGRTVAMTGDGVNDILALKEADCSIAVASGSQAVRSCSHLVLLDSNFDSMPSVVSEGRRVINNVAKVAALFLTKTIFSLFLAIEACIVGEYPITTSQLIIIEAFAIGIPSLVLVNEPNNRPVKGRFLANVIRESLPGALVILIMSAVVFGLSTELGLDKVSLSTIIVIAATHTCMMVLFKVCRPFTTIHKLLCGFCYTMFIIIITLLPKFLELKPVASFAVYESNSIEQKYIKNYKEITISTENSYVIDGKIVSLQTTGKGWTISATEKDGKYYYQINDNDTKIDSYILTKEINIPTLSYSNKGDVYVGGYSIYNGIEYSEDLKLTVDNYGNLKANDKYIKIVLTKSNEKYGYEIKYGNYVESDAVFTYNILPTITVSSGEYVIDGVKNNVHYKVPSGVSQSNRENPVVTVNPDTLEVSVNGSLLKGTTDSEEEVIYKASMPIVTTDGKYKKMYLSAVNTGLSIWSIYGDTTYTIADVTGALYTIYDQDGNAYSYSPKTSTKPEEYYKNGVLLESFSFENIGTLGFSNFETKNEDSTYSTIQIADLSLSVQNDATKYTLVRNANPMNQSFTCVGADLSNTMFAPEIKIAEKDNYVIDGYYTEFEFNKTANLDPHLSTDDYLVLGGVITDYKVKTNDIDDLKESGTVYPLPTNQLIFLIMLCAVAGPLMKLLQNIVPWVLKQGKALKKFLTKLQ</sequence>
<feature type="transmembrane region" description="Helical" evidence="7">
    <location>
        <begin position="721"/>
        <end position="738"/>
    </location>
</feature>
<dbReference type="Proteomes" id="UP000266506">
    <property type="component" value="Unassembled WGS sequence"/>
</dbReference>
<dbReference type="InterPro" id="IPR023299">
    <property type="entry name" value="ATPase_P-typ_cyto_dom_N"/>
</dbReference>
<evidence type="ECO:0000256" key="1">
    <source>
        <dbReference type="ARBA" id="ARBA00004141"/>
    </source>
</evidence>
<feature type="compositionally biased region" description="Basic and acidic residues" evidence="6">
    <location>
        <begin position="60"/>
        <end position="76"/>
    </location>
</feature>
<evidence type="ECO:0000256" key="4">
    <source>
        <dbReference type="ARBA" id="ARBA00022989"/>
    </source>
</evidence>
<evidence type="ECO:0000256" key="6">
    <source>
        <dbReference type="SAM" id="MobiDB-lite"/>
    </source>
</evidence>
<dbReference type="Gene3D" id="3.40.50.1000">
    <property type="entry name" value="HAD superfamily/HAD-like"/>
    <property type="match status" value="1"/>
</dbReference>
<feature type="transmembrane region" description="Helical" evidence="7">
    <location>
        <begin position="783"/>
        <end position="803"/>
    </location>
</feature>
<accession>A0A397S8I3</accession>
<feature type="transmembrane region" description="Helical" evidence="7">
    <location>
        <begin position="161"/>
        <end position="181"/>
    </location>
</feature>
<dbReference type="InParanoid" id="A0A397S8I3"/>
<dbReference type="Gene3D" id="1.20.1110.10">
    <property type="entry name" value="Calcium-transporting ATPase, transmembrane domain"/>
    <property type="match status" value="1"/>
</dbReference>
<dbReference type="RefSeq" id="WP_162849636.1">
    <property type="nucleotide sequence ID" value="NZ_QXEV01000001.1"/>
</dbReference>
<dbReference type="InterPro" id="IPR008250">
    <property type="entry name" value="ATPase_P-typ_transduc_dom_A_sf"/>
</dbReference>
<comment type="subcellular location">
    <subcellularLocation>
        <location evidence="1">Membrane</location>
        <topology evidence="1">Multi-pass membrane protein</topology>
    </subcellularLocation>
</comment>